<proteinExistence type="predicted"/>
<keyword evidence="1" id="KW-0812">Transmembrane</keyword>
<evidence type="ECO:0008006" key="4">
    <source>
        <dbReference type="Google" id="ProtNLM"/>
    </source>
</evidence>
<reference evidence="2 3" key="1">
    <citation type="journal article" date="2021" name="Sci. Rep.">
        <title>The distribution of antibiotic resistance genes in chicken gut microbiota commensals.</title>
        <authorList>
            <person name="Juricova H."/>
            <person name="Matiasovicova J."/>
            <person name="Kubasova T."/>
            <person name="Cejkova D."/>
            <person name="Rychlik I."/>
        </authorList>
    </citation>
    <scope>NUCLEOTIDE SEQUENCE [LARGE SCALE GENOMIC DNA]</scope>
    <source>
        <strain evidence="2 3">An435</strain>
    </source>
</reference>
<dbReference type="RefSeq" id="WP_133015914.1">
    <property type="nucleotide sequence ID" value="NZ_JACJLL010000002.1"/>
</dbReference>
<sequence length="100" mass="10889">MNITTLVMFLGSLGFILLGAFLLNNKYIKSMDTSDKEVYKEVKAMKVSGYTNIAIGGIGLVCSAISFISGNVSKTVVTIFVICIALLSTTQYILNKKIRK</sequence>
<accession>A0ABS2FBS8</accession>
<evidence type="ECO:0000313" key="2">
    <source>
        <dbReference type="EMBL" id="MBM6817864.1"/>
    </source>
</evidence>
<feature type="transmembrane region" description="Helical" evidence="1">
    <location>
        <begin position="49"/>
        <end position="69"/>
    </location>
</feature>
<keyword evidence="1" id="KW-1133">Transmembrane helix</keyword>
<evidence type="ECO:0000313" key="3">
    <source>
        <dbReference type="Proteomes" id="UP000767334"/>
    </source>
</evidence>
<gene>
    <name evidence="2" type="ORF">H6A19_00670</name>
</gene>
<comment type="caution">
    <text evidence="2">The sequence shown here is derived from an EMBL/GenBank/DDBJ whole genome shotgun (WGS) entry which is preliminary data.</text>
</comment>
<keyword evidence="1" id="KW-0472">Membrane</keyword>
<protein>
    <recommendedName>
        <fullName evidence="4">DUF3784 domain-containing protein</fullName>
    </recommendedName>
</protein>
<evidence type="ECO:0000256" key="1">
    <source>
        <dbReference type="SAM" id="Phobius"/>
    </source>
</evidence>
<organism evidence="2 3">
    <name type="scientific">Clostridium saudiense</name>
    <dbReference type="NCBI Taxonomy" id="1414720"/>
    <lineage>
        <taxon>Bacteria</taxon>
        <taxon>Bacillati</taxon>
        <taxon>Bacillota</taxon>
        <taxon>Clostridia</taxon>
        <taxon>Eubacteriales</taxon>
        <taxon>Clostridiaceae</taxon>
        <taxon>Clostridium</taxon>
    </lineage>
</organism>
<dbReference type="EMBL" id="JACJLL010000002">
    <property type="protein sequence ID" value="MBM6817864.1"/>
    <property type="molecule type" value="Genomic_DNA"/>
</dbReference>
<name>A0ABS2FBS8_9CLOT</name>
<keyword evidence="3" id="KW-1185">Reference proteome</keyword>
<feature type="transmembrane region" description="Helical" evidence="1">
    <location>
        <begin position="75"/>
        <end position="94"/>
    </location>
</feature>
<dbReference type="Proteomes" id="UP000767334">
    <property type="component" value="Unassembled WGS sequence"/>
</dbReference>
<feature type="transmembrane region" description="Helical" evidence="1">
    <location>
        <begin position="6"/>
        <end position="28"/>
    </location>
</feature>